<keyword evidence="3" id="KW-1185">Reference proteome</keyword>
<name>A0A2K5APV6_9ARCH</name>
<proteinExistence type="predicted"/>
<gene>
    <name evidence="2" type="ORF">NCAV_0488</name>
</gene>
<evidence type="ECO:0000313" key="2">
    <source>
        <dbReference type="EMBL" id="SPC33681.1"/>
    </source>
</evidence>
<evidence type="ECO:0000313" key="3">
    <source>
        <dbReference type="Proteomes" id="UP000236248"/>
    </source>
</evidence>
<dbReference type="KEGG" id="ncv:NCAV_0488"/>
<protein>
    <submittedName>
        <fullName evidence="2">Uncharacterized protein</fullName>
    </submittedName>
</protein>
<reference evidence="3" key="1">
    <citation type="submission" date="2018-01" db="EMBL/GenBank/DDBJ databases">
        <authorList>
            <person name="Kerou L M."/>
        </authorList>
    </citation>
    <scope>NUCLEOTIDE SEQUENCE [LARGE SCALE GENOMIC DNA]</scope>
    <source>
        <strain evidence="3">SCU2</strain>
    </source>
</reference>
<dbReference type="AlphaFoldDB" id="A0A2K5APV6"/>
<keyword evidence="1" id="KW-0812">Transmembrane</keyword>
<sequence length="85" mass="9919">MDIATLAMGIKNIVLQIGPAYDPLFYDVMIYIFGTMMFGIFLLSVIAYWIRHKGIGGTARETWVQELERYYEREGIGLLPEERRR</sequence>
<dbReference type="Proteomes" id="UP000236248">
    <property type="component" value="Chromosome NCAV"/>
</dbReference>
<organism evidence="2 3">
    <name type="scientific">Candidatus Nitrosocaldus cavascurensis</name>
    <dbReference type="NCBI Taxonomy" id="2058097"/>
    <lineage>
        <taxon>Archaea</taxon>
        <taxon>Nitrososphaerota</taxon>
        <taxon>Nitrososphaeria</taxon>
        <taxon>Candidatus Nitrosocaldales</taxon>
        <taxon>Candidatus Nitrosocaldaceae</taxon>
        <taxon>Candidatus Nitrosocaldus</taxon>
    </lineage>
</organism>
<evidence type="ECO:0000256" key="1">
    <source>
        <dbReference type="SAM" id="Phobius"/>
    </source>
</evidence>
<dbReference type="EMBL" id="LT981265">
    <property type="protein sequence ID" value="SPC33681.1"/>
    <property type="molecule type" value="Genomic_DNA"/>
</dbReference>
<keyword evidence="1" id="KW-1133">Transmembrane helix</keyword>
<keyword evidence="1" id="KW-0472">Membrane</keyword>
<feature type="transmembrane region" description="Helical" evidence="1">
    <location>
        <begin position="28"/>
        <end position="50"/>
    </location>
</feature>
<accession>A0A2K5APV6</accession>